<dbReference type="AlphaFoldDB" id="A0A0D7K666"/>
<keyword evidence="1" id="KW-0378">Hydrolase</keyword>
<dbReference type="PANTHER" id="PTHR10799">
    <property type="entry name" value="SNF2/RAD54 HELICASE FAMILY"/>
    <property type="match status" value="1"/>
</dbReference>
<dbReference type="SMART" id="SM00487">
    <property type="entry name" value="DEXDc"/>
    <property type="match status" value="1"/>
</dbReference>
<feature type="domain" description="Helicase C-terminal" evidence="5">
    <location>
        <begin position="1021"/>
        <end position="1186"/>
    </location>
</feature>
<keyword evidence="6" id="KW-0547">Nucleotide-binding</keyword>
<comment type="caution">
    <text evidence="6">The sequence shown here is derived from an EMBL/GenBank/DDBJ whole genome shotgun (WGS) entry which is preliminary data.</text>
</comment>
<evidence type="ECO:0000259" key="4">
    <source>
        <dbReference type="PROSITE" id="PS51192"/>
    </source>
</evidence>
<feature type="domain" description="SWIM-type" evidence="3">
    <location>
        <begin position="59"/>
        <end position="99"/>
    </location>
</feature>
<dbReference type="InterPro" id="IPR000330">
    <property type="entry name" value="SNF2_N"/>
</dbReference>
<keyword evidence="2" id="KW-0862">Zinc</keyword>
<evidence type="ECO:0000256" key="1">
    <source>
        <dbReference type="ARBA" id="ARBA00022801"/>
    </source>
</evidence>
<keyword evidence="6" id="KW-0347">Helicase</keyword>
<dbReference type="GO" id="GO:0008270">
    <property type="term" value="F:zinc ion binding"/>
    <property type="evidence" value="ECO:0007669"/>
    <property type="project" value="UniProtKB-KW"/>
</dbReference>
<dbReference type="GO" id="GO:0004386">
    <property type="term" value="F:helicase activity"/>
    <property type="evidence" value="ECO:0007669"/>
    <property type="project" value="UniProtKB-KW"/>
</dbReference>
<dbReference type="STRING" id="80878.RP29_16195"/>
<feature type="domain" description="Helicase ATP-binding" evidence="4">
    <location>
        <begin position="733"/>
        <end position="893"/>
    </location>
</feature>
<dbReference type="InterPro" id="IPR038718">
    <property type="entry name" value="SNF2-like_sf"/>
</dbReference>
<dbReference type="InterPro" id="IPR007527">
    <property type="entry name" value="Znf_SWIM"/>
</dbReference>
<dbReference type="Gene3D" id="3.40.50.300">
    <property type="entry name" value="P-loop containing nucleotide triphosphate hydrolases"/>
    <property type="match status" value="1"/>
</dbReference>
<keyword evidence="6" id="KW-0067">ATP-binding</keyword>
<dbReference type="GO" id="GO:0016787">
    <property type="term" value="F:hydrolase activity"/>
    <property type="evidence" value="ECO:0007669"/>
    <property type="project" value="UniProtKB-KW"/>
</dbReference>
<dbReference type="InterPro" id="IPR027417">
    <property type="entry name" value="P-loop_NTPase"/>
</dbReference>
<dbReference type="SUPFAM" id="SSF52540">
    <property type="entry name" value="P-loop containing nucleoside triphosphate hydrolases"/>
    <property type="match status" value="2"/>
</dbReference>
<keyword evidence="2" id="KW-0479">Metal-binding</keyword>
<dbReference type="Pfam" id="PF00271">
    <property type="entry name" value="Helicase_C"/>
    <property type="match status" value="1"/>
</dbReference>
<dbReference type="PATRIC" id="fig|80878.5.peg.3155"/>
<dbReference type="EMBL" id="JXYQ01000060">
    <property type="protein sequence ID" value="KJA09504.1"/>
    <property type="molecule type" value="Genomic_DNA"/>
</dbReference>
<dbReference type="SMART" id="SM00490">
    <property type="entry name" value="HELICc"/>
    <property type="match status" value="1"/>
</dbReference>
<organism evidence="6 7">
    <name type="scientific">Acidovorax temperans</name>
    <dbReference type="NCBI Taxonomy" id="80878"/>
    <lineage>
        <taxon>Bacteria</taxon>
        <taxon>Pseudomonadati</taxon>
        <taxon>Pseudomonadota</taxon>
        <taxon>Betaproteobacteria</taxon>
        <taxon>Burkholderiales</taxon>
        <taxon>Comamonadaceae</taxon>
        <taxon>Acidovorax</taxon>
    </lineage>
</organism>
<reference evidence="6 7" key="1">
    <citation type="submission" date="2014-12" db="EMBL/GenBank/DDBJ databases">
        <title>Isolation of bacteria from lake water.</title>
        <authorList>
            <person name="Sheng K.-Y."/>
            <person name="Chin P.-S."/>
            <person name="Chan K.-G."/>
            <person name="Tan G.S."/>
        </authorList>
    </citation>
    <scope>NUCLEOTIDE SEQUENCE [LARGE SCALE GENOMIC DNA]</scope>
    <source>
        <strain evidence="6 7">KY4</strain>
    </source>
</reference>
<dbReference type="InterPro" id="IPR014001">
    <property type="entry name" value="Helicase_ATP-bd"/>
</dbReference>
<dbReference type="GO" id="GO:0005524">
    <property type="term" value="F:ATP binding"/>
    <property type="evidence" value="ECO:0007669"/>
    <property type="project" value="InterPro"/>
</dbReference>
<dbReference type="Gene3D" id="3.40.50.10810">
    <property type="entry name" value="Tandem AAA-ATPase domain"/>
    <property type="match status" value="1"/>
</dbReference>
<evidence type="ECO:0000256" key="2">
    <source>
        <dbReference type="PROSITE-ProRule" id="PRU00325"/>
    </source>
</evidence>
<dbReference type="PROSITE" id="PS51194">
    <property type="entry name" value="HELICASE_CTER"/>
    <property type="match status" value="1"/>
</dbReference>
<protein>
    <submittedName>
        <fullName evidence="6">Helicase SNF2</fullName>
    </submittedName>
</protein>
<dbReference type="PROSITE" id="PS50966">
    <property type="entry name" value="ZF_SWIM"/>
    <property type="match status" value="1"/>
</dbReference>
<dbReference type="InterPro" id="IPR049730">
    <property type="entry name" value="SNF2/RAD54-like_C"/>
</dbReference>
<proteinExistence type="predicted"/>
<dbReference type="Proteomes" id="UP000032566">
    <property type="component" value="Unassembled WGS sequence"/>
</dbReference>
<evidence type="ECO:0000313" key="6">
    <source>
        <dbReference type="EMBL" id="KJA09504.1"/>
    </source>
</evidence>
<dbReference type="OrthoDB" id="9760715at2"/>
<dbReference type="InterPro" id="IPR001650">
    <property type="entry name" value="Helicase_C-like"/>
</dbReference>
<gene>
    <name evidence="6" type="ORF">RP29_16195</name>
</gene>
<dbReference type="CDD" id="cd18012">
    <property type="entry name" value="DEXQc_arch_SWI2_SNF2"/>
    <property type="match status" value="1"/>
</dbReference>
<keyword evidence="7" id="KW-1185">Reference proteome</keyword>
<name>A0A0D7K666_9BURK</name>
<evidence type="ECO:0000259" key="5">
    <source>
        <dbReference type="PROSITE" id="PS51194"/>
    </source>
</evidence>
<dbReference type="Pfam" id="PF00176">
    <property type="entry name" value="SNF2-rel_dom"/>
    <property type="match status" value="1"/>
</dbReference>
<sequence>MPDTFWFDPDSLRALCEDGPWMRGKALLAQGVVSEPDIEPLDEGWRIQALVQGTQHLPYEVAVTLAVMPDGQVDYWRSVCDCPVGRQCKHAVALMLKAARLPLSDEARAAAAPRKGVSAAAASLSARERMAAVQQAEAQAQLVNWLAALDRAAGGDVVLSPTDRSARPEQYLYLLSVVGGMRQPVQLQLEAVVSYPKVTGGWAKPKQVRTQPAKGQAVYDQASETDRQVLQLLRAMPRSQAYYSAYSGAPCAVLEGQVGLLALQQAASTGRLFADAGGSTVGNALRWGPARPLHWCWHELPAQPGALSAEPAWQLRAALAGDSGTLCHNSPPLFIDAERGECGPVDMGSVSPAQLEVLLKAPALRESAIEKYQDEMARSLHQLPLPPVVQSVQRLQGVVPRPCLHLAPTPLADRPTLGLVMARLTFDYAGHRGWWPGQGAQVMLPPLNGGDGPKVLLQRHPQAELEAIQKLMALGLLATDDGVFGLPGERSQQAWMPWADAGFAVFIEAGFDVTQDPALQGWVSHAQNLTVALAPQPVAHAARPGQEDSGEEPAPLSAFAQDEGRDGELDVMLDQVQDTSPWFSLSLGVELDGQRHNVLPWLPDLIAQAAQHPPDPATGQPQLPPFVYVPRGDAQGGFVRLPTEPLRPWLAALLELVGERGVDFSQPSLRLSRLEALRASAALGEGAVWQGAASLQALVQKLQGASPIAEVPLPASMHASLRPYQQQGLNWLQFLRAQGLGGILADDMGLGKTLQTLAHIQVEKDAGRLTAPALVIAPVSLMGNWHSEAARFCPGLRTLVLHGAGRHEMADSVAEHDLVIAPYSLLQRDRERWLQLQWHLVVLDEAQNIKNASTNVAQVVSALQARHRLCLSGTPMENHLGEIWSLFHFLMPGFLGSQQRFRELFRNPIEKQGDTGRLAQLRARVAPFMLRRTKALVAYELPPKVETVMRVELRGAQADLYETIRLGMEKTVREALHSKGLAKSQITILDALLKLRQVCCDPHLVPLESARQVRESAKMAQLMELLPEMLAEGRRVLLFSQFTSMLGLIEAELQARGLPWVKLTGQSQKRDEIIQRFTSGEVPLFLISLKAGGVGLNLPQADTVIHYDPWWNPAAEAQATDRAHRIGQTQNLWVVKMVAQGTIEERILALQERKAQLAQSIYGGEAARREPLFTESDLQQLLRPLGAD</sequence>
<dbReference type="CDD" id="cd18793">
    <property type="entry name" value="SF2_C_SNF"/>
    <property type="match status" value="1"/>
</dbReference>
<evidence type="ECO:0000259" key="3">
    <source>
        <dbReference type="PROSITE" id="PS50966"/>
    </source>
</evidence>
<accession>A0A0D7K666</accession>
<evidence type="ECO:0000313" key="7">
    <source>
        <dbReference type="Proteomes" id="UP000032566"/>
    </source>
</evidence>
<dbReference type="RefSeq" id="WP_044400861.1">
    <property type="nucleotide sequence ID" value="NZ_JXYQ01000060.1"/>
</dbReference>
<dbReference type="PROSITE" id="PS51192">
    <property type="entry name" value="HELICASE_ATP_BIND_1"/>
    <property type="match status" value="1"/>
</dbReference>
<keyword evidence="2" id="KW-0863">Zinc-finger</keyword>